<accession>A0A8H4L0Y2</accession>
<dbReference type="Proteomes" id="UP000554235">
    <property type="component" value="Unassembled WGS sequence"/>
</dbReference>
<dbReference type="GO" id="GO:0046873">
    <property type="term" value="F:metal ion transmembrane transporter activity"/>
    <property type="evidence" value="ECO:0007669"/>
    <property type="project" value="InterPro"/>
</dbReference>
<keyword evidence="2 5" id="KW-0812">Transmembrane</keyword>
<sequence length="491" mass="56033">MNDLSYADYVRLRVQSNPCIWGLSEHLKRNPRGESRINLVDYPHDGSSQSTPEPLPVTEDECVKFASDVPSNTNRLLIVENITPNLIVQIGRVLDVDPLFFADYVVTDFQDIEKQPPPPSLAILPSLISKRGHFHLHYQKVLDLGGAEPFANAAYGLKTDSNIPRNVRRLAPLSGRQLALARASCSMLIKTIESSCICLILVDRPITYVGEALGTKRERTYQAKAMYSGFEDFEPSKSFSSFANDKAHDAWDKTSMLDSIVHYFRAQPPPGFHTPCPRITSIGYYPIRIVLSEWNLYIHLTSRFSKYYEYSLRDMSSRLHDNDIVDLQRWRRRCKQSRHKLALLADFINHWVKDEDDKEPWAFILKDVDYLRQQLQDYGQSLEQMVTVATSMVQLLDSRRSILEAVNVRRLTYIALVFVPLAWVSSLFSMSDGYSPGGDHFWVYFVTALPLLGLVLLLSALPYERLLQVFRKGWGNLLCRGRLLTAQGAPV</sequence>
<evidence type="ECO:0000256" key="4">
    <source>
        <dbReference type="ARBA" id="ARBA00023136"/>
    </source>
</evidence>
<dbReference type="Gene3D" id="1.20.58.340">
    <property type="entry name" value="Magnesium transport protein CorA, transmembrane region"/>
    <property type="match status" value="1"/>
</dbReference>
<dbReference type="AlphaFoldDB" id="A0A8H4L0Y2"/>
<evidence type="ECO:0000313" key="7">
    <source>
        <dbReference type="Proteomes" id="UP000554235"/>
    </source>
</evidence>
<dbReference type="InterPro" id="IPR002523">
    <property type="entry name" value="MgTranspt_CorA/ZnTranspt_ZntB"/>
</dbReference>
<evidence type="ECO:0000256" key="1">
    <source>
        <dbReference type="ARBA" id="ARBA00004141"/>
    </source>
</evidence>
<evidence type="ECO:0000256" key="2">
    <source>
        <dbReference type="ARBA" id="ARBA00022692"/>
    </source>
</evidence>
<evidence type="ECO:0000256" key="3">
    <source>
        <dbReference type="ARBA" id="ARBA00022989"/>
    </source>
</evidence>
<protein>
    <submittedName>
        <fullName evidence="6">Zinc transport</fullName>
    </submittedName>
</protein>
<keyword evidence="7" id="KW-1185">Reference proteome</keyword>
<feature type="transmembrane region" description="Helical" evidence="5">
    <location>
        <begin position="411"/>
        <end position="429"/>
    </location>
</feature>
<dbReference type="Pfam" id="PF01544">
    <property type="entry name" value="CorA"/>
    <property type="match status" value="1"/>
</dbReference>
<evidence type="ECO:0000313" key="6">
    <source>
        <dbReference type="EMBL" id="KAF4460912.1"/>
    </source>
</evidence>
<dbReference type="OrthoDB" id="5428055at2759"/>
<feature type="transmembrane region" description="Helical" evidence="5">
    <location>
        <begin position="441"/>
        <end position="463"/>
    </location>
</feature>
<gene>
    <name evidence="6" type="ORF">FALBO_12295</name>
</gene>
<keyword evidence="3 5" id="KW-1133">Transmembrane helix</keyword>
<dbReference type="InterPro" id="IPR045863">
    <property type="entry name" value="CorA_TM1_TM2"/>
</dbReference>
<dbReference type="SUPFAM" id="SSF144083">
    <property type="entry name" value="Magnesium transport protein CorA, transmembrane region"/>
    <property type="match status" value="1"/>
</dbReference>
<proteinExistence type="predicted"/>
<comment type="subcellular location">
    <subcellularLocation>
        <location evidence="1">Membrane</location>
        <topology evidence="1">Multi-pass membrane protein</topology>
    </subcellularLocation>
</comment>
<comment type="caution">
    <text evidence="6">The sequence shown here is derived from an EMBL/GenBank/DDBJ whole genome shotgun (WGS) entry which is preliminary data.</text>
</comment>
<reference evidence="6 7" key="1">
    <citation type="submission" date="2020-01" db="EMBL/GenBank/DDBJ databases">
        <title>Identification and distribution of gene clusters putatively required for synthesis of sphingolipid metabolism inhibitors in phylogenetically diverse species of the filamentous fungus Fusarium.</title>
        <authorList>
            <person name="Kim H.-S."/>
            <person name="Busman M."/>
            <person name="Brown D.W."/>
            <person name="Divon H."/>
            <person name="Uhlig S."/>
            <person name="Proctor R.H."/>
        </authorList>
    </citation>
    <scope>NUCLEOTIDE SEQUENCE [LARGE SCALE GENOMIC DNA]</scope>
    <source>
        <strain evidence="6 7">NRRL 20459</strain>
    </source>
</reference>
<dbReference type="EMBL" id="JAADYS010001828">
    <property type="protein sequence ID" value="KAF4460912.1"/>
    <property type="molecule type" value="Genomic_DNA"/>
</dbReference>
<evidence type="ECO:0000256" key="5">
    <source>
        <dbReference type="SAM" id="Phobius"/>
    </source>
</evidence>
<dbReference type="GO" id="GO:0016020">
    <property type="term" value="C:membrane"/>
    <property type="evidence" value="ECO:0007669"/>
    <property type="project" value="UniProtKB-SubCell"/>
</dbReference>
<name>A0A8H4L0Y2_9HYPO</name>
<keyword evidence="4 5" id="KW-0472">Membrane</keyword>
<organism evidence="6 7">
    <name type="scientific">Fusarium albosuccineum</name>
    <dbReference type="NCBI Taxonomy" id="1237068"/>
    <lineage>
        <taxon>Eukaryota</taxon>
        <taxon>Fungi</taxon>
        <taxon>Dikarya</taxon>
        <taxon>Ascomycota</taxon>
        <taxon>Pezizomycotina</taxon>
        <taxon>Sordariomycetes</taxon>
        <taxon>Hypocreomycetidae</taxon>
        <taxon>Hypocreales</taxon>
        <taxon>Nectriaceae</taxon>
        <taxon>Fusarium</taxon>
        <taxon>Fusarium decemcellulare species complex</taxon>
    </lineage>
</organism>